<keyword evidence="1" id="KW-0812">Transmembrane</keyword>
<reference evidence="2 3" key="1">
    <citation type="submission" date="2018-04" db="EMBL/GenBank/DDBJ databases">
        <title>Pararhodobacter oceanense sp. nov., isolated from marine intertidal sediment.</title>
        <authorList>
            <person name="Wang X.-L."/>
            <person name="Du Z.-J."/>
        </authorList>
    </citation>
    <scope>NUCLEOTIDE SEQUENCE [LARGE SCALE GENOMIC DNA]</scope>
    <source>
        <strain evidence="2 3">AM505</strain>
    </source>
</reference>
<dbReference type="EMBL" id="QDKM01000007">
    <property type="protein sequence ID" value="PVH27932.1"/>
    <property type="molecule type" value="Genomic_DNA"/>
</dbReference>
<dbReference type="OrthoDB" id="9961805at2"/>
<evidence type="ECO:0000313" key="2">
    <source>
        <dbReference type="EMBL" id="PVH27932.1"/>
    </source>
</evidence>
<keyword evidence="1" id="KW-0472">Membrane</keyword>
<feature type="transmembrane region" description="Helical" evidence="1">
    <location>
        <begin position="79"/>
        <end position="95"/>
    </location>
</feature>
<dbReference type="Proteomes" id="UP000245911">
    <property type="component" value="Unassembled WGS sequence"/>
</dbReference>
<protein>
    <submittedName>
        <fullName evidence="2">Uncharacterized protein</fullName>
    </submittedName>
</protein>
<sequence>MFWETIAACVLLLGAFPLWFFAAILWGAFVAVTALIHAVFATGSGSDDIWAVPVGAVLVGFEAAWSVPSWIWNWAKYEHPWWAVVIGVTIIALAGESRR</sequence>
<keyword evidence="3" id="KW-1185">Reference proteome</keyword>
<name>A0A2T8HRF8_9RHOB</name>
<gene>
    <name evidence="2" type="ORF">DDE20_14260</name>
</gene>
<organism evidence="2 3">
    <name type="scientific">Pararhodobacter oceanensis</name>
    <dbReference type="NCBI Taxonomy" id="2172121"/>
    <lineage>
        <taxon>Bacteria</taxon>
        <taxon>Pseudomonadati</taxon>
        <taxon>Pseudomonadota</taxon>
        <taxon>Alphaproteobacteria</taxon>
        <taxon>Rhodobacterales</taxon>
        <taxon>Paracoccaceae</taxon>
        <taxon>Pararhodobacter</taxon>
    </lineage>
</organism>
<proteinExistence type="predicted"/>
<dbReference type="AlphaFoldDB" id="A0A2T8HRF8"/>
<evidence type="ECO:0000256" key="1">
    <source>
        <dbReference type="SAM" id="Phobius"/>
    </source>
</evidence>
<keyword evidence="1" id="KW-1133">Transmembrane helix</keyword>
<accession>A0A2T8HRF8</accession>
<evidence type="ECO:0000313" key="3">
    <source>
        <dbReference type="Proteomes" id="UP000245911"/>
    </source>
</evidence>
<comment type="caution">
    <text evidence="2">The sequence shown here is derived from an EMBL/GenBank/DDBJ whole genome shotgun (WGS) entry which is preliminary data.</text>
</comment>
<feature type="transmembrane region" description="Helical" evidence="1">
    <location>
        <begin position="49"/>
        <end position="67"/>
    </location>
</feature>
<dbReference type="RefSeq" id="WP_116559198.1">
    <property type="nucleotide sequence ID" value="NZ_QDKM01000007.1"/>
</dbReference>